<dbReference type="Pfam" id="PF01636">
    <property type="entry name" value="APH"/>
    <property type="match status" value="1"/>
</dbReference>
<name>A0A964XLE7_9ACTN</name>
<comment type="caution">
    <text evidence="3">The sequence shown here is derived from an EMBL/GenBank/DDBJ whole genome shotgun (WGS) entry which is preliminary data.</text>
</comment>
<keyword evidence="4" id="KW-1185">Reference proteome</keyword>
<dbReference type="Proteomes" id="UP000598297">
    <property type="component" value="Unassembled WGS sequence"/>
</dbReference>
<sequence length="397" mass="44021">MSSAERVAGSAARSTAETLHGSAHGLEGPLKGYHHETYVLPWPQGHGEGAGEHGPGEHGPGEHGPGERGPGASGAGGRWKCREPRAGLLWFDRRCFFSEEELLCALARLPVDLPVPEVREVGGCRLQRFIEGRTLGSLHRAGHRVPERYVEQLLQVFGQLATVRPGQVDVARRCDPADRAVGGDTTHFLDRLVRFVDDRVYRAHHATYGSLFAALGIPDDAFTRFGERLGPLAPRPFCLLHGDLHRENFIVDGDRRLWVIDWELAMLGDPLYDLATHLYLTRYPADQERRVVERWCAAAERVLPGASRGYEEDLPWLLAFKRVQSVGTDVIRTAMSLSERSARPGPWALWRAAAKLRRVLVAAREPLQLAVVPGVLDTATALRSWLRQHSSDPAPEQ</sequence>
<reference evidence="3" key="1">
    <citation type="submission" date="2020-01" db="EMBL/GenBank/DDBJ databases">
        <title>Whole-genome analyses of novel actinobacteria.</title>
        <authorList>
            <person name="Sahin N."/>
        </authorList>
    </citation>
    <scope>NUCLEOTIDE SEQUENCE</scope>
    <source>
        <strain evidence="3">YC537</strain>
    </source>
</reference>
<dbReference type="SUPFAM" id="SSF56112">
    <property type="entry name" value="Protein kinase-like (PK-like)"/>
    <property type="match status" value="1"/>
</dbReference>
<dbReference type="RefSeq" id="WP_161695571.1">
    <property type="nucleotide sequence ID" value="NZ_JAAAHS010000043.1"/>
</dbReference>
<gene>
    <name evidence="3" type="ORF">GUY60_08710</name>
</gene>
<protein>
    <submittedName>
        <fullName evidence="3">Phosphotransferase</fullName>
    </submittedName>
</protein>
<feature type="region of interest" description="Disordered" evidence="1">
    <location>
        <begin position="1"/>
        <end position="27"/>
    </location>
</feature>
<evidence type="ECO:0000313" key="3">
    <source>
        <dbReference type="EMBL" id="NBE51503.1"/>
    </source>
</evidence>
<accession>A0A964XLE7</accession>
<evidence type="ECO:0000256" key="1">
    <source>
        <dbReference type="SAM" id="MobiDB-lite"/>
    </source>
</evidence>
<dbReference type="AlphaFoldDB" id="A0A964XLE7"/>
<dbReference type="InterPro" id="IPR002575">
    <property type="entry name" value="Aminoglycoside_PTrfase"/>
</dbReference>
<dbReference type="InterPro" id="IPR011009">
    <property type="entry name" value="Kinase-like_dom_sf"/>
</dbReference>
<dbReference type="OrthoDB" id="3454210at2"/>
<feature type="region of interest" description="Disordered" evidence="1">
    <location>
        <begin position="39"/>
        <end position="78"/>
    </location>
</feature>
<dbReference type="InterPro" id="IPR052077">
    <property type="entry name" value="CcrZ_PhaseVar_Mediator"/>
</dbReference>
<feature type="compositionally biased region" description="Basic and acidic residues" evidence="1">
    <location>
        <begin position="49"/>
        <end position="66"/>
    </location>
</feature>
<dbReference type="Gene3D" id="3.90.1200.10">
    <property type="match status" value="1"/>
</dbReference>
<organism evidence="3 4">
    <name type="scientific">Streptomyces boluensis</name>
    <dbReference type="NCBI Taxonomy" id="1775135"/>
    <lineage>
        <taxon>Bacteria</taxon>
        <taxon>Bacillati</taxon>
        <taxon>Actinomycetota</taxon>
        <taxon>Actinomycetes</taxon>
        <taxon>Kitasatosporales</taxon>
        <taxon>Streptomycetaceae</taxon>
        <taxon>Streptomyces</taxon>
    </lineage>
</organism>
<evidence type="ECO:0000259" key="2">
    <source>
        <dbReference type="Pfam" id="PF01636"/>
    </source>
</evidence>
<dbReference type="EMBL" id="JAAAHS010000043">
    <property type="protein sequence ID" value="NBE51503.1"/>
    <property type="molecule type" value="Genomic_DNA"/>
</dbReference>
<proteinExistence type="predicted"/>
<evidence type="ECO:0000313" key="4">
    <source>
        <dbReference type="Proteomes" id="UP000598297"/>
    </source>
</evidence>
<dbReference type="PANTHER" id="PTHR40086:SF1">
    <property type="entry name" value="CELL CYCLE REGULATOR CCRZ"/>
    <property type="match status" value="1"/>
</dbReference>
<feature type="domain" description="Aminoglycoside phosphotransferase" evidence="2">
    <location>
        <begin position="81"/>
        <end position="304"/>
    </location>
</feature>
<dbReference type="PANTHER" id="PTHR40086">
    <property type="entry name" value="PHOSPHOTRANSFERASE YTMP-RELATED"/>
    <property type="match status" value="1"/>
</dbReference>
<feature type="compositionally biased region" description="Gly residues" evidence="1">
    <location>
        <begin position="67"/>
        <end position="77"/>
    </location>
</feature>